<dbReference type="Proteomes" id="UP000761534">
    <property type="component" value="Unassembled WGS sequence"/>
</dbReference>
<evidence type="ECO:0000256" key="3">
    <source>
        <dbReference type="SAM" id="MobiDB-lite"/>
    </source>
</evidence>
<dbReference type="SUPFAM" id="SSF53697">
    <property type="entry name" value="SIS domain"/>
    <property type="match status" value="1"/>
</dbReference>
<dbReference type="GO" id="GO:0019899">
    <property type="term" value="F:enzyme binding"/>
    <property type="evidence" value="ECO:0007669"/>
    <property type="project" value="TreeGrafter"/>
</dbReference>
<dbReference type="Pfam" id="PF22645">
    <property type="entry name" value="GKRP_SIS_N"/>
    <property type="match status" value="1"/>
</dbReference>
<dbReference type="PANTHER" id="PTHR10088:SF4">
    <property type="entry name" value="GLUCOKINASE REGULATORY PROTEIN"/>
    <property type="match status" value="1"/>
</dbReference>
<gene>
    <name evidence="5" type="ORF">TRICI_000453</name>
</gene>
<dbReference type="EMBL" id="SWFS01000037">
    <property type="protein sequence ID" value="KAA8917392.1"/>
    <property type="molecule type" value="Genomic_DNA"/>
</dbReference>
<name>A0A642VDD5_9ASCO</name>
<dbReference type="InterPro" id="IPR040190">
    <property type="entry name" value="MURQ/GCKR"/>
</dbReference>
<dbReference type="NCBIfam" id="TIGR00274">
    <property type="entry name" value="N-acetylmuramic acid 6-phosphate etherase"/>
    <property type="match status" value="1"/>
</dbReference>
<dbReference type="GO" id="GO:0005654">
    <property type="term" value="C:nucleoplasm"/>
    <property type="evidence" value="ECO:0007669"/>
    <property type="project" value="TreeGrafter"/>
</dbReference>
<dbReference type="VEuPathDB" id="FungiDB:TRICI_000453"/>
<dbReference type="GO" id="GO:0004857">
    <property type="term" value="F:enzyme inhibitor activity"/>
    <property type="evidence" value="ECO:0007669"/>
    <property type="project" value="TreeGrafter"/>
</dbReference>
<dbReference type="AlphaFoldDB" id="A0A642VDD5"/>
<reference evidence="5" key="1">
    <citation type="journal article" date="2019" name="G3 (Bethesda)">
        <title>Genome Assemblies of Two Rare Opportunistic Yeast Pathogens: Diutina rugosa (syn. Candida rugosa) and Trichomonascus ciferrii (syn. Candida ciferrii).</title>
        <authorList>
            <person name="Mixao V."/>
            <person name="Saus E."/>
            <person name="Hansen A.P."/>
            <person name="Lass-Florl C."/>
            <person name="Gabaldon T."/>
        </authorList>
    </citation>
    <scope>NUCLEOTIDE SEQUENCE</scope>
    <source>
        <strain evidence="5">CBS 4856</strain>
    </source>
</reference>
<feature type="region of interest" description="Disordered" evidence="3">
    <location>
        <begin position="1"/>
        <end position="21"/>
    </location>
</feature>
<keyword evidence="1" id="KW-0456">Lyase</keyword>
<sequence>MTAVDISSLQTEGRNPRTADIDSLPTEEVVTRMHHEDLVAAQAVEPCISVISQAIDAISPKVRRGGRVIYMGAGTSGRLGVLDASEIPPTYSAPPTQFVGLIAGGDYAIRNPIEGAEDIPEKGKEALEELKLDPELDTVVGIASSGRTPYVLGGLAYAKSIGCTTAGIACASPSEMETSGNVDYMITPITGPEVVTGSTRMKAGTATKMVLNMISTGVMIRIGKTCGNLMVDVKVSNLKLRARSRRILRTICGDTFYVINDDKSVSSSPQTIPNDTTGDLLIDRTIAACDESVKLAIVVSKTGLSPAEAKLELTTAEGVLDRVLKEHAKC</sequence>
<evidence type="ECO:0000313" key="6">
    <source>
        <dbReference type="Proteomes" id="UP000761534"/>
    </source>
</evidence>
<dbReference type="GO" id="GO:0046348">
    <property type="term" value="P:amino sugar catabolic process"/>
    <property type="evidence" value="ECO:0007669"/>
    <property type="project" value="InterPro"/>
</dbReference>
<evidence type="ECO:0000256" key="1">
    <source>
        <dbReference type="ARBA" id="ARBA00023239"/>
    </source>
</evidence>
<dbReference type="InterPro" id="IPR005488">
    <property type="entry name" value="Etherase_MurQ"/>
</dbReference>
<feature type="domain" description="SIS" evidence="4">
    <location>
        <begin position="58"/>
        <end position="224"/>
    </location>
</feature>
<evidence type="ECO:0000259" key="4">
    <source>
        <dbReference type="PROSITE" id="PS51464"/>
    </source>
</evidence>
<organism evidence="5 6">
    <name type="scientific">Trichomonascus ciferrii</name>
    <dbReference type="NCBI Taxonomy" id="44093"/>
    <lineage>
        <taxon>Eukaryota</taxon>
        <taxon>Fungi</taxon>
        <taxon>Dikarya</taxon>
        <taxon>Ascomycota</taxon>
        <taxon>Saccharomycotina</taxon>
        <taxon>Dipodascomycetes</taxon>
        <taxon>Dipodascales</taxon>
        <taxon>Trichomonascaceae</taxon>
        <taxon>Trichomonascus</taxon>
        <taxon>Trichomonascus ciferrii complex</taxon>
    </lineage>
</organism>
<dbReference type="NCBIfam" id="NF009222">
    <property type="entry name" value="PRK12570.1"/>
    <property type="match status" value="1"/>
</dbReference>
<dbReference type="CDD" id="cd05007">
    <property type="entry name" value="SIS_Etherase"/>
    <property type="match status" value="1"/>
</dbReference>
<dbReference type="GO" id="GO:0030246">
    <property type="term" value="F:carbohydrate binding"/>
    <property type="evidence" value="ECO:0007669"/>
    <property type="project" value="TreeGrafter"/>
</dbReference>
<dbReference type="OrthoDB" id="311172at2759"/>
<dbReference type="Gene3D" id="1.10.8.1080">
    <property type="match status" value="1"/>
</dbReference>
<dbReference type="PANTHER" id="PTHR10088">
    <property type="entry name" value="GLUCOKINASE REGULATORY PROTEIN"/>
    <property type="match status" value="1"/>
</dbReference>
<evidence type="ECO:0000313" key="5">
    <source>
        <dbReference type="EMBL" id="KAA8917392.1"/>
    </source>
</evidence>
<dbReference type="GO" id="GO:0005829">
    <property type="term" value="C:cytosol"/>
    <property type="evidence" value="ECO:0007669"/>
    <property type="project" value="TreeGrafter"/>
</dbReference>
<feature type="compositionally biased region" description="Polar residues" evidence="3">
    <location>
        <begin position="1"/>
        <end position="13"/>
    </location>
</feature>
<dbReference type="InterPro" id="IPR046348">
    <property type="entry name" value="SIS_dom_sf"/>
</dbReference>
<proteinExistence type="inferred from homology"/>
<evidence type="ECO:0000256" key="2">
    <source>
        <dbReference type="ARBA" id="ARBA00023277"/>
    </source>
</evidence>
<comment type="caution">
    <text evidence="5">The sequence shown here is derived from an EMBL/GenBank/DDBJ whole genome shotgun (WGS) entry which is preliminary data.</text>
</comment>
<dbReference type="GO" id="GO:0016835">
    <property type="term" value="F:carbon-oxygen lyase activity"/>
    <property type="evidence" value="ECO:0007669"/>
    <property type="project" value="InterPro"/>
</dbReference>
<dbReference type="GO" id="GO:0009750">
    <property type="term" value="P:response to fructose"/>
    <property type="evidence" value="ECO:0007669"/>
    <property type="project" value="TreeGrafter"/>
</dbReference>
<keyword evidence="6" id="KW-1185">Reference proteome</keyword>
<dbReference type="FunFam" id="3.40.50.10490:FF:000014">
    <property type="entry name" value="N-acetylmuramic acid 6-phosphate etherase"/>
    <property type="match status" value="1"/>
</dbReference>
<accession>A0A642VDD5</accession>
<dbReference type="PROSITE" id="PS51464">
    <property type="entry name" value="SIS"/>
    <property type="match status" value="1"/>
</dbReference>
<dbReference type="InterPro" id="IPR005486">
    <property type="entry name" value="Glucokinase_regulatory_CS"/>
</dbReference>
<keyword evidence="2" id="KW-0119">Carbohydrate metabolism</keyword>
<dbReference type="InterPro" id="IPR001347">
    <property type="entry name" value="SIS_dom"/>
</dbReference>
<dbReference type="NCBIfam" id="NF003915">
    <property type="entry name" value="PRK05441.1"/>
    <property type="match status" value="1"/>
</dbReference>
<dbReference type="Gene3D" id="3.40.50.10490">
    <property type="entry name" value="Glucose-6-phosphate isomerase like protein, domain 1"/>
    <property type="match status" value="1"/>
</dbReference>
<dbReference type="GO" id="GO:0070095">
    <property type="term" value="F:fructose-6-phosphate binding"/>
    <property type="evidence" value="ECO:0007669"/>
    <property type="project" value="TreeGrafter"/>
</dbReference>
<dbReference type="HAMAP" id="MF_00068">
    <property type="entry name" value="MurQ"/>
    <property type="match status" value="1"/>
</dbReference>
<protein>
    <recommendedName>
        <fullName evidence="4">SIS domain-containing protein</fullName>
    </recommendedName>
</protein>
<dbReference type="GO" id="GO:0042593">
    <property type="term" value="P:glucose homeostasis"/>
    <property type="evidence" value="ECO:0007669"/>
    <property type="project" value="TreeGrafter"/>
</dbReference>
<dbReference type="PROSITE" id="PS01272">
    <property type="entry name" value="GCKR"/>
    <property type="match status" value="1"/>
</dbReference>